<accession>A0A2I0XFW2</accession>
<dbReference type="AlphaFoldDB" id="A0A2I0XFW2"/>
<evidence type="ECO:0000313" key="2">
    <source>
        <dbReference type="Proteomes" id="UP000233837"/>
    </source>
</evidence>
<name>A0A2I0XFW2_9ASPA</name>
<reference evidence="1 2" key="1">
    <citation type="journal article" date="2016" name="Sci. Rep.">
        <title>The Dendrobium catenatum Lindl. genome sequence provides insights into polysaccharide synthase, floral development and adaptive evolution.</title>
        <authorList>
            <person name="Zhang G.Q."/>
            <person name="Xu Q."/>
            <person name="Bian C."/>
            <person name="Tsai W.C."/>
            <person name="Yeh C.M."/>
            <person name="Liu K.W."/>
            <person name="Yoshida K."/>
            <person name="Zhang L.S."/>
            <person name="Chang S.B."/>
            <person name="Chen F."/>
            <person name="Shi Y."/>
            <person name="Su Y.Y."/>
            <person name="Zhang Y.Q."/>
            <person name="Chen L.J."/>
            <person name="Yin Y."/>
            <person name="Lin M."/>
            <person name="Huang H."/>
            <person name="Deng H."/>
            <person name="Wang Z.W."/>
            <person name="Zhu S.L."/>
            <person name="Zhao X."/>
            <person name="Deng C."/>
            <person name="Niu S.C."/>
            <person name="Huang J."/>
            <person name="Wang M."/>
            <person name="Liu G.H."/>
            <person name="Yang H.J."/>
            <person name="Xiao X.J."/>
            <person name="Hsiao Y.Y."/>
            <person name="Wu W.L."/>
            <person name="Chen Y.Y."/>
            <person name="Mitsuda N."/>
            <person name="Ohme-Takagi M."/>
            <person name="Luo Y.B."/>
            <person name="Van de Peer Y."/>
            <person name="Liu Z.J."/>
        </authorList>
    </citation>
    <scope>NUCLEOTIDE SEQUENCE [LARGE SCALE GENOMIC DNA]</scope>
    <source>
        <tissue evidence="1">The whole plant</tissue>
    </source>
</reference>
<proteinExistence type="predicted"/>
<organism evidence="1 2">
    <name type="scientific">Dendrobium catenatum</name>
    <dbReference type="NCBI Taxonomy" id="906689"/>
    <lineage>
        <taxon>Eukaryota</taxon>
        <taxon>Viridiplantae</taxon>
        <taxon>Streptophyta</taxon>
        <taxon>Embryophyta</taxon>
        <taxon>Tracheophyta</taxon>
        <taxon>Spermatophyta</taxon>
        <taxon>Magnoliopsida</taxon>
        <taxon>Liliopsida</taxon>
        <taxon>Asparagales</taxon>
        <taxon>Orchidaceae</taxon>
        <taxon>Epidendroideae</taxon>
        <taxon>Malaxideae</taxon>
        <taxon>Dendrobiinae</taxon>
        <taxon>Dendrobium</taxon>
    </lineage>
</organism>
<dbReference type="Proteomes" id="UP000233837">
    <property type="component" value="Unassembled WGS sequence"/>
</dbReference>
<sequence length="88" mass="10372">MTNRSTVCVRLILFIPKCLILFLTLQFFPKAKAKPLVRSRNCDQFVKLLSEVRLKLQDSFQNYKSAADLHRREQIFNPGDLVYVRIEE</sequence>
<keyword evidence="2" id="KW-1185">Reference proteome</keyword>
<protein>
    <submittedName>
        <fullName evidence="1">Uncharacterized protein</fullName>
    </submittedName>
</protein>
<reference evidence="1 2" key="2">
    <citation type="journal article" date="2017" name="Nature">
        <title>The Apostasia genome and the evolution of orchids.</title>
        <authorList>
            <person name="Zhang G.Q."/>
            <person name="Liu K.W."/>
            <person name="Li Z."/>
            <person name="Lohaus R."/>
            <person name="Hsiao Y.Y."/>
            <person name="Niu S.C."/>
            <person name="Wang J.Y."/>
            <person name="Lin Y.C."/>
            <person name="Xu Q."/>
            <person name="Chen L.J."/>
            <person name="Yoshida K."/>
            <person name="Fujiwara S."/>
            <person name="Wang Z.W."/>
            <person name="Zhang Y.Q."/>
            <person name="Mitsuda N."/>
            <person name="Wang M."/>
            <person name="Liu G.H."/>
            <person name="Pecoraro L."/>
            <person name="Huang H.X."/>
            <person name="Xiao X.J."/>
            <person name="Lin M."/>
            <person name="Wu X.Y."/>
            <person name="Wu W.L."/>
            <person name="Chen Y.Y."/>
            <person name="Chang S.B."/>
            <person name="Sakamoto S."/>
            <person name="Ohme-Takagi M."/>
            <person name="Yagi M."/>
            <person name="Zeng S.J."/>
            <person name="Shen C.Y."/>
            <person name="Yeh C.M."/>
            <person name="Luo Y.B."/>
            <person name="Tsai W.C."/>
            <person name="Van de Peer Y."/>
            <person name="Liu Z.J."/>
        </authorList>
    </citation>
    <scope>NUCLEOTIDE SEQUENCE [LARGE SCALE GENOMIC DNA]</scope>
    <source>
        <tissue evidence="1">The whole plant</tissue>
    </source>
</reference>
<evidence type="ECO:0000313" key="1">
    <source>
        <dbReference type="EMBL" id="PKU86780.1"/>
    </source>
</evidence>
<gene>
    <name evidence="1" type="ORF">MA16_Dca020942</name>
</gene>
<dbReference type="EMBL" id="KZ501924">
    <property type="protein sequence ID" value="PKU86780.1"/>
    <property type="molecule type" value="Genomic_DNA"/>
</dbReference>